<dbReference type="HOGENOM" id="CLU_1295151_0_0_1"/>
<keyword evidence="2" id="KW-1185">Reference proteome</keyword>
<organism evidence="1 2">
    <name type="scientific">Stachybotrys chlorohalonatus (strain IBT 40285)</name>
    <dbReference type="NCBI Taxonomy" id="1283841"/>
    <lineage>
        <taxon>Eukaryota</taxon>
        <taxon>Fungi</taxon>
        <taxon>Dikarya</taxon>
        <taxon>Ascomycota</taxon>
        <taxon>Pezizomycotina</taxon>
        <taxon>Sordariomycetes</taxon>
        <taxon>Hypocreomycetidae</taxon>
        <taxon>Hypocreales</taxon>
        <taxon>Stachybotryaceae</taxon>
        <taxon>Stachybotrys</taxon>
    </lineage>
</organism>
<dbReference type="AlphaFoldDB" id="A0A084QNM4"/>
<dbReference type="InParanoid" id="A0A084QNM4"/>
<proteinExistence type="predicted"/>
<accession>A0A084QNM4</accession>
<evidence type="ECO:0000313" key="1">
    <source>
        <dbReference type="EMBL" id="KFA65559.1"/>
    </source>
</evidence>
<reference evidence="1 2" key="1">
    <citation type="journal article" date="2014" name="BMC Genomics">
        <title>Comparative genome sequencing reveals chemotype-specific gene clusters in the toxigenic black mold Stachybotrys.</title>
        <authorList>
            <person name="Semeiks J."/>
            <person name="Borek D."/>
            <person name="Otwinowski Z."/>
            <person name="Grishin N.V."/>
        </authorList>
    </citation>
    <scope>NUCLEOTIDE SEQUENCE [LARGE SCALE GENOMIC DNA]</scope>
    <source>
        <strain evidence="1 2">IBT 40285</strain>
    </source>
</reference>
<dbReference type="EMBL" id="KL660595">
    <property type="protein sequence ID" value="KFA65559.1"/>
    <property type="molecule type" value="Genomic_DNA"/>
</dbReference>
<protein>
    <submittedName>
        <fullName evidence="1">Uncharacterized protein</fullName>
    </submittedName>
</protein>
<dbReference type="Proteomes" id="UP000028524">
    <property type="component" value="Unassembled WGS sequence"/>
</dbReference>
<name>A0A084QNM4_STAC4</name>
<sequence>MATTPDLLRVGSAYFGCCAVAPKLQQPSTTNSSAILRNFYSIYRHPLLRLAAYVQRRPRGQVPVTAQTNGWWYCSRKEEPGSHRSHEISEYCTLAASQTSLDADDRSLFVQRHWSGRNPRASEPASDHPRTQHDADAAPLLVLGGKLSSFLSLPIRVFETCIMIISSSLQMRQDEQGDAERDWTVIFTLDALRTYTCRPGPGPTGPGSCQGTG</sequence>
<gene>
    <name evidence="1" type="ORF">S40285_10080</name>
</gene>
<evidence type="ECO:0000313" key="2">
    <source>
        <dbReference type="Proteomes" id="UP000028524"/>
    </source>
</evidence>